<feature type="domain" description="PLD phosphodiesterase" evidence="5">
    <location>
        <begin position="465"/>
        <end position="492"/>
    </location>
</feature>
<dbReference type="InterPro" id="IPR051406">
    <property type="entry name" value="PLD_domain"/>
</dbReference>
<name>L0HIU5_METFS</name>
<keyword evidence="7" id="KW-1185">Reference proteome</keyword>
<reference evidence="6 7" key="2">
    <citation type="journal article" date="2014" name="Genome Announc.">
        <title>Complete Genome Sequence of Methanoregula formicica SMSPT, a Mesophilic Hydrogenotrophic Methanogen Isolated from a Methanogenic Upflow Anaerobic Sludge Blanket Reactor.</title>
        <authorList>
            <person name="Yamamoto K."/>
            <person name="Tamaki H."/>
            <person name="Cadillo-Quiroz H."/>
            <person name="Imachi H."/>
            <person name="Kyrpides N."/>
            <person name="Woyke T."/>
            <person name="Goodwin L."/>
            <person name="Zinder S.H."/>
            <person name="Kamagata Y."/>
            <person name="Liu W.T."/>
        </authorList>
    </citation>
    <scope>NUCLEOTIDE SEQUENCE [LARGE SCALE GENOMIC DNA]</scope>
    <source>
        <strain evidence="7">DSM 22288 / NBRC 105244 / SMSP</strain>
    </source>
</reference>
<dbReference type="RefSeq" id="WP_015286643.1">
    <property type="nucleotide sequence ID" value="NC_019943.1"/>
</dbReference>
<evidence type="ECO:0000259" key="5">
    <source>
        <dbReference type="PROSITE" id="PS50035"/>
    </source>
</evidence>
<dbReference type="SUPFAM" id="SSF56024">
    <property type="entry name" value="Phospholipase D/nuclease"/>
    <property type="match status" value="2"/>
</dbReference>
<dbReference type="PANTHER" id="PTHR43856:SF1">
    <property type="entry name" value="MITOCHONDRIAL CARDIOLIPIN HYDROLASE"/>
    <property type="match status" value="1"/>
</dbReference>
<dbReference type="AlphaFoldDB" id="L0HIU5"/>
<evidence type="ECO:0000256" key="1">
    <source>
        <dbReference type="ARBA" id="ARBA00022801"/>
    </source>
</evidence>
<keyword evidence="2" id="KW-0442">Lipid degradation</keyword>
<evidence type="ECO:0000313" key="7">
    <source>
        <dbReference type="Proteomes" id="UP000010824"/>
    </source>
</evidence>
<keyword evidence="4" id="KW-0472">Membrane</keyword>
<keyword evidence="3" id="KW-0443">Lipid metabolism</keyword>
<dbReference type="PANTHER" id="PTHR43856">
    <property type="entry name" value="CARDIOLIPIN HYDROLASE"/>
    <property type="match status" value="1"/>
</dbReference>
<feature type="transmembrane region" description="Helical" evidence="4">
    <location>
        <begin position="533"/>
        <end position="552"/>
    </location>
</feature>
<keyword evidence="4" id="KW-1133">Transmembrane helix</keyword>
<dbReference type="GO" id="GO:0016042">
    <property type="term" value="P:lipid catabolic process"/>
    <property type="evidence" value="ECO:0007669"/>
    <property type="project" value="UniProtKB-KW"/>
</dbReference>
<dbReference type="CDD" id="cd09128">
    <property type="entry name" value="PLDc_unchar1_2"/>
    <property type="match status" value="1"/>
</dbReference>
<evidence type="ECO:0000313" key="6">
    <source>
        <dbReference type="EMBL" id="AGB03681.1"/>
    </source>
</evidence>
<keyword evidence="4" id="KW-0812">Transmembrane</keyword>
<accession>L0HIU5</accession>
<dbReference type="Proteomes" id="UP000010824">
    <property type="component" value="Chromosome"/>
</dbReference>
<reference evidence="7" key="1">
    <citation type="submission" date="2011-12" db="EMBL/GenBank/DDBJ databases">
        <title>Complete sequence of Methanoregula formicicum SMSP.</title>
        <authorList>
            <person name="Lucas S."/>
            <person name="Han J."/>
            <person name="Lapidus A."/>
            <person name="Cheng J.-F."/>
            <person name="Goodwin L."/>
            <person name="Pitluck S."/>
            <person name="Peters L."/>
            <person name="Ovchinnikova G."/>
            <person name="Teshima H."/>
            <person name="Detter J.C."/>
            <person name="Han C."/>
            <person name="Tapia R."/>
            <person name="Land M."/>
            <person name="Hauser L."/>
            <person name="Kyrpides N."/>
            <person name="Ivanova N."/>
            <person name="Pagani I."/>
            <person name="Imachi H."/>
            <person name="Tamaki H."/>
            <person name="Sekiguchi Y."/>
            <person name="Kamagata Y."/>
            <person name="Cadillo-Quiroz H."/>
            <person name="Zinder S."/>
            <person name="Liu W.-T."/>
            <person name="Woyke T."/>
        </authorList>
    </citation>
    <scope>NUCLEOTIDE SEQUENCE [LARGE SCALE GENOMIC DNA]</scope>
    <source>
        <strain evidence="7">DSM 22288 / NBRC 105244 / SMSP</strain>
    </source>
</reference>
<dbReference type="GO" id="GO:0016891">
    <property type="term" value="F:RNA endonuclease activity producing 5'-phosphomonoesters, hydrolytic mechanism"/>
    <property type="evidence" value="ECO:0007669"/>
    <property type="project" value="TreeGrafter"/>
</dbReference>
<protein>
    <submittedName>
        <fullName evidence="6">Phosphatidylserine/phosphatidylglycerophosphate/ cardiolipin synthase</fullName>
    </submittedName>
</protein>
<keyword evidence="1" id="KW-0378">Hydrolase</keyword>
<dbReference type="KEGG" id="mfo:Metfor_2693"/>
<dbReference type="OrthoDB" id="31343at2157"/>
<proteinExistence type="predicted"/>
<evidence type="ECO:0000256" key="2">
    <source>
        <dbReference type="ARBA" id="ARBA00022963"/>
    </source>
</evidence>
<dbReference type="eggNOG" id="arCOG02039">
    <property type="taxonomic scope" value="Archaea"/>
</dbReference>
<dbReference type="PROSITE" id="PS50035">
    <property type="entry name" value="PLD"/>
    <property type="match status" value="2"/>
</dbReference>
<feature type="domain" description="PLD phosphodiesterase" evidence="5">
    <location>
        <begin position="267"/>
        <end position="294"/>
    </location>
</feature>
<evidence type="ECO:0000256" key="3">
    <source>
        <dbReference type="ARBA" id="ARBA00023098"/>
    </source>
</evidence>
<evidence type="ECO:0000256" key="4">
    <source>
        <dbReference type="SAM" id="Phobius"/>
    </source>
</evidence>
<dbReference type="InParanoid" id="L0HIU5"/>
<dbReference type="EMBL" id="CP003167">
    <property type="protein sequence ID" value="AGB03681.1"/>
    <property type="molecule type" value="Genomic_DNA"/>
</dbReference>
<dbReference type="Pfam" id="PF13091">
    <property type="entry name" value="PLDc_2"/>
    <property type="match status" value="2"/>
</dbReference>
<sequence precursor="true">MRCLLLLMVLLVIPATAGAAGTVLITEFCPDPYLAGDPDEYLVLSGYGPLDAITVSDGKSGFSFPPGSSIAGTLTIARNGTAFLQSHGRLPAYEWQDSSDVVPDVISSKSLRMANANDSLMVYDRGTLIQQVSWPRDVAAREGQVHFLERGIWDPRPLMLGQSRFLPADFSDVTVTAFVSPDCSDEAFLSVIGNASGEILLNVYEFSSPAMADALARARARGVTVTVLVEGGPVGGIGEEEKAALWDLNRSGIPVYAMVSSGTAHAPYRYDHAKYVVIDRTTVLVVSENFKYNGFAPEGISGNRGWGVVVHDPAMAGYFATVFQEDLRSPSVVPYSGGPGRREVISTETHTPVFHPQTFTGATVSPVLAPDTSSQVTALIASAEKSIDIEEAYITNETRFTLNPYLAAAIDASRRGVTVRVLLDSYWYNTEGKNDNDEMVEIINRIATAEHLPLEARLADLEISRLAKIHNKGVIVDGRKVLVSSVNWNSNSPNFNREAGVIIDHPGVAEYFTSVFEEDWNPGVKTPGPGTDYAKFIIALLVVAALLGYGYYRRRT</sequence>
<dbReference type="GeneID" id="14308476"/>
<gene>
    <name evidence="6" type="ordered locus">Metfor_2693</name>
</gene>
<dbReference type="HOGENOM" id="CLU_026762_0_0_2"/>
<dbReference type="InterPro" id="IPR025202">
    <property type="entry name" value="PLD-like_dom"/>
</dbReference>
<dbReference type="STRING" id="593750.Metfor_2693"/>
<dbReference type="SMART" id="SM00155">
    <property type="entry name" value="PLDc"/>
    <property type="match status" value="2"/>
</dbReference>
<dbReference type="Gene3D" id="3.30.870.10">
    <property type="entry name" value="Endonuclease Chain A"/>
    <property type="match status" value="2"/>
</dbReference>
<dbReference type="InterPro" id="IPR001736">
    <property type="entry name" value="PLipase_D/transphosphatidylase"/>
</dbReference>
<organism evidence="6 7">
    <name type="scientific">Methanoregula formicica (strain DSM 22288 / NBRC 105244 / SMSP)</name>
    <dbReference type="NCBI Taxonomy" id="593750"/>
    <lineage>
        <taxon>Archaea</taxon>
        <taxon>Methanobacteriati</taxon>
        <taxon>Methanobacteriota</taxon>
        <taxon>Stenosarchaea group</taxon>
        <taxon>Methanomicrobia</taxon>
        <taxon>Methanomicrobiales</taxon>
        <taxon>Methanoregulaceae</taxon>
        <taxon>Methanoregula</taxon>
    </lineage>
</organism>